<dbReference type="Proteomes" id="UP000085678">
    <property type="component" value="Unplaced"/>
</dbReference>
<feature type="transmembrane region" description="Helical" evidence="7">
    <location>
        <begin position="63"/>
        <end position="85"/>
    </location>
</feature>
<keyword evidence="5 7" id="KW-0472">Membrane</keyword>
<dbReference type="Pfam" id="PF01529">
    <property type="entry name" value="DHHC"/>
    <property type="match status" value="1"/>
</dbReference>
<evidence type="ECO:0000256" key="7">
    <source>
        <dbReference type="RuleBase" id="RU079119"/>
    </source>
</evidence>
<dbReference type="GO" id="GO:0019706">
    <property type="term" value="F:protein-cysteine S-palmitoyltransferase activity"/>
    <property type="evidence" value="ECO:0007669"/>
    <property type="project" value="UniProtKB-EC"/>
</dbReference>
<evidence type="ECO:0000256" key="3">
    <source>
        <dbReference type="ARBA" id="ARBA00022692"/>
    </source>
</evidence>
<protein>
    <recommendedName>
        <fullName evidence="7">Palmitoyltransferase</fullName>
        <ecNumber evidence="7">2.3.1.225</ecNumber>
    </recommendedName>
</protein>
<dbReference type="GO" id="GO:0016020">
    <property type="term" value="C:membrane"/>
    <property type="evidence" value="ECO:0007669"/>
    <property type="project" value="UniProtKB-SubCell"/>
</dbReference>
<comment type="catalytic activity">
    <reaction evidence="7">
        <text>L-cysteinyl-[protein] + hexadecanoyl-CoA = S-hexadecanoyl-L-cysteinyl-[protein] + CoA</text>
        <dbReference type="Rhea" id="RHEA:36683"/>
        <dbReference type="Rhea" id="RHEA-COMP:10131"/>
        <dbReference type="Rhea" id="RHEA-COMP:11032"/>
        <dbReference type="ChEBI" id="CHEBI:29950"/>
        <dbReference type="ChEBI" id="CHEBI:57287"/>
        <dbReference type="ChEBI" id="CHEBI:57379"/>
        <dbReference type="ChEBI" id="CHEBI:74151"/>
        <dbReference type="EC" id="2.3.1.225"/>
    </reaction>
</comment>
<dbReference type="AlphaFoldDB" id="A0A2R2MJB1"/>
<dbReference type="GeneID" id="112041395"/>
<reference evidence="10" key="1">
    <citation type="submission" date="2025-08" db="UniProtKB">
        <authorList>
            <consortium name="RefSeq"/>
        </authorList>
    </citation>
    <scope>IDENTIFICATION</scope>
    <source>
        <tissue evidence="10">Gonads</tissue>
    </source>
</reference>
<feature type="transmembrane region" description="Helical" evidence="7">
    <location>
        <begin position="226"/>
        <end position="256"/>
    </location>
</feature>
<keyword evidence="4 7" id="KW-1133">Transmembrane helix</keyword>
<dbReference type="OMA" id="MIHHTHQ"/>
<feature type="transmembrane region" description="Helical" evidence="7">
    <location>
        <begin position="97"/>
        <end position="115"/>
    </location>
</feature>
<comment type="subcellular location">
    <subcellularLocation>
        <location evidence="1">Membrane</location>
        <topology evidence="1">Multi-pass membrane protein</topology>
    </subcellularLocation>
</comment>
<name>A0A2R2MJB1_LINAN</name>
<dbReference type="PROSITE" id="PS50216">
    <property type="entry name" value="DHHC"/>
    <property type="match status" value="1"/>
</dbReference>
<gene>
    <name evidence="10" type="primary">LOC112041395</name>
</gene>
<keyword evidence="2 7" id="KW-0808">Transferase</keyword>
<feature type="transmembrane region" description="Helical" evidence="7">
    <location>
        <begin position="290"/>
        <end position="307"/>
    </location>
</feature>
<feature type="transmembrane region" description="Helical" evidence="7">
    <location>
        <begin position="179"/>
        <end position="197"/>
    </location>
</feature>
<dbReference type="RefSeq" id="XP_023930298.1">
    <property type="nucleotide sequence ID" value="XM_024074530.1"/>
</dbReference>
<dbReference type="KEGG" id="lak:112041395"/>
<comment type="domain">
    <text evidence="7">The DHHC domain is required for palmitoyltransferase activity.</text>
</comment>
<dbReference type="InterPro" id="IPR001594">
    <property type="entry name" value="Palmitoyltrfase_DHHC"/>
</dbReference>
<evidence type="ECO:0000256" key="1">
    <source>
        <dbReference type="ARBA" id="ARBA00004141"/>
    </source>
</evidence>
<dbReference type="PANTHER" id="PTHR12246">
    <property type="entry name" value="PALMITOYLTRANSFERASE ZDHHC16"/>
    <property type="match status" value="1"/>
</dbReference>
<evidence type="ECO:0000256" key="5">
    <source>
        <dbReference type="ARBA" id="ARBA00023136"/>
    </source>
</evidence>
<organism evidence="9 10">
    <name type="scientific">Lingula anatina</name>
    <name type="common">Brachiopod</name>
    <name type="synonym">Lingula unguis</name>
    <dbReference type="NCBI Taxonomy" id="7574"/>
    <lineage>
        <taxon>Eukaryota</taxon>
        <taxon>Metazoa</taxon>
        <taxon>Spiralia</taxon>
        <taxon>Lophotrochozoa</taxon>
        <taxon>Brachiopoda</taxon>
        <taxon>Linguliformea</taxon>
        <taxon>Lingulata</taxon>
        <taxon>Lingulida</taxon>
        <taxon>Linguloidea</taxon>
        <taxon>Lingulidae</taxon>
        <taxon>Lingula</taxon>
    </lineage>
</organism>
<accession>A0A2R2MJB1</accession>
<sequence length="326" mass="37693">MSTLNNEMGFFTRPEKSFSEAMKDAWKAAQSGRSPMEAHFETDSLSEESARQRFEALNAAGRFFYGSLSIIVLYLADTTTLPYVYADDPDALTTRRWVFYYIFINLTLNYLLVIFQLSKYKPDALPTVAPKEWWKYCDRCKDRIPTRAHHCPLCFACILRRDHHCFFAGVCISYNNQRYFVVALTYILVGCLYSLWLSNKYLSGTYRAMFSSEWYYFLPPVMLYDFVFGIATIKVLLICVIGFFSFSAGLTAAYYLTMQILLIIRGQTTHEFGKGIITYRRGLKHNIESVFGPICLVPFYFIFPVVYCVKPKGNGLEWETVNGKKV</sequence>
<evidence type="ECO:0000259" key="8">
    <source>
        <dbReference type="Pfam" id="PF01529"/>
    </source>
</evidence>
<comment type="similarity">
    <text evidence="7">Belongs to the DHHC palmitoyltransferase family.</text>
</comment>
<keyword evidence="3 7" id="KW-0812">Transmembrane</keyword>
<keyword evidence="9" id="KW-1185">Reference proteome</keyword>
<evidence type="ECO:0000256" key="6">
    <source>
        <dbReference type="ARBA" id="ARBA00023315"/>
    </source>
</evidence>
<evidence type="ECO:0000256" key="2">
    <source>
        <dbReference type="ARBA" id="ARBA00022679"/>
    </source>
</evidence>
<evidence type="ECO:0000256" key="4">
    <source>
        <dbReference type="ARBA" id="ARBA00022989"/>
    </source>
</evidence>
<keyword evidence="6 7" id="KW-0012">Acyltransferase</keyword>
<evidence type="ECO:0000313" key="9">
    <source>
        <dbReference type="Proteomes" id="UP000085678"/>
    </source>
</evidence>
<proteinExistence type="inferred from homology"/>
<dbReference type="OrthoDB" id="302728at2759"/>
<dbReference type="InParanoid" id="A0A2R2MJB1"/>
<dbReference type="InterPro" id="IPR039859">
    <property type="entry name" value="PFA4/ZDH16/20/ERF2-like"/>
</dbReference>
<feature type="domain" description="Palmitoyltransferase DHHC" evidence="8">
    <location>
        <begin position="135"/>
        <end position="272"/>
    </location>
</feature>
<evidence type="ECO:0000313" key="10">
    <source>
        <dbReference type="RefSeq" id="XP_023930298.1"/>
    </source>
</evidence>
<dbReference type="EC" id="2.3.1.225" evidence="7"/>